<dbReference type="Gene3D" id="3.40.50.1010">
    <property type="entry name" value="5'-nuclease"/>
    <property type="match status" value="1"/>
</dbReference>
<comment type="caution">
    <text evidence="1">The sequence shown here is derived from an EMBL/GenBank/DDBJ whole genome shotgun (WGS) entry which is preliminary data.</text>
</comment>
<proteinExistence type="predicted"/>
<sequence length="153" mass="17857">MPLIYLDVCCLCRPFDSQTQERVRLESEAVLSIIEQCQSRRQWQLLSSQIIKFEVFKMPDHDHRNRVRLALEKACLNVQLTTEVEARAVELQEMGFKAYDSLHVACAEIGFADVMLTTDDRLLKRAKRFRSELSVRIENPVIWLMEILGNEET</sequence>
<dbReference type="InterPro" id="IPR029060">
    <property type="entry name" value="PIN-like_dom_sf"/>
</dbReference>
<protein>
    <submittedName>
        <fullName evidence="1">PIN domain-containing protein</fullName>
    </submittedName>
</protein>
<dbReference type="SUPFAM" id="SSF88723">
    <property type="entry name" value="PIN domain-like"/>
    <property type="match status" value="1"/>
</dbReference>
<accession>A0A8J7DCR8</accession>
<gene>
    <name evidence="1" type="ORF">IQ241_18040</name>
</gene>
<name>A0A8J7DCR8_9CYAN</name>
<reference evidence="1" key="1">
    <citation type="submission" date="2020-10" db="EMBL/GenBank/DDBJ databases">
        <authorList>
            <person name="Castelo-Branco R."/>
            <person name="Eusebio N."/>
            <person name="Adriana R."/>
            <person name="Vieira A."/>
            <person name="Brugerolle De Fraissinette N."/>
            <person name="Rezende De Castro R."/>
            <person name="Schneider M.P."/>
            <person name="Vasconcelos V."/>
            <person name="Leao P.N."/>
        </authorList>
    </citation>
    <scope>NUCLEOTIDE SEQUENCE</scope>
    <source>
        <strain evidence="1">LEGE 07310</strain>
    </source>
</reference>
<organism evidence="1 2">
    <name type="scientific">Vasconcelosia minhoensis LEGE 07310</name>
    <dbReference type="NCBI Taxonomy" id="915328"/>
    <lineage>
        <taxon>Bacteria</taxon>
        <taxon>Bacillati</taxon>
        <taxon>Cyanobacteriota</taxon>
        <taxon>Cyanophyceae</taxon>
        <taxon>Nodosilineales</taxon>
        <taxon>Cymatolegaceae</taxon>
        <taxon>Vasconcelosia</taxon>
        <taxon>Vasconcelosia minhoensis</taxon>
    </lineage>
</organism>
<evidence type="ECO:0000313" key="1">
    <source>
        <dbReference type="EMBL" id="MBE9079177.1"/>
    </source>
</evidence>
<dbReference type="EMBL" id="JADEXG010000049">
    <property type="protein sequence ID" value="MBE9079177.1"/>
    <property type="molecule type" value="Genomic_DNA"/>
</dbReference>
<dbReference type="Proteomes" id="UP000636505">
    <property type="component" value="Unassembled WGS sequence"/>
</dbReference>
<dbReference type="AlphaFoldDB" id="A0A8J7DCR8"/>
<evidence type="ECO:0000313" key="2">
    <source>
        <dbReference type="Proteomes" id="UP000636505"/>
    </source>
</evidence>
<keyword evidence="2" id="KW-1185">Reference proteome</keyword>